<dbReference type="PANTHER" id="PTHR46986">
    <property type="entry name" value="ENDORIBONUCLEASE YBEY, CHLOROPLASTIC"/>
    <property type="match status" value="1"/>
</dbReference>
<keyword evidence="1" id="KW-0862">Zinc</keyword>
<feature type="binding site" evidence="1">
    <location>
        <position position="132"/>
    </location>
    <ligand>
        <name>Zn(2+)</name>
        <dbReference type="ChEBI" id="CHEBI:29105"/>
        <note>catalytic</note>
    </ligand>
</feature>
<keyword evidence="3" id="KW-1185">Reference proteome</keyword>
<comment type="similarity">
    <text evidence="1">Belongs to the endoribonuclease YbeY family.</text>
</comment>
<comment type="caution">
    <text evidence="2">The sequence shown here is derived from an EMBL/GenBank/DDBJ whole genome shotgun (WGS) entry which is preliminary data.</text>
</comment>
<gene>
    <name evidence="1 2" type="primary">ybeY</name>
    <name evidence="2" type="ORF">KQI75_09820</name>
</gene>
<dbReference type="Proteomes" id="UP000783588">
    <property type="component" value="Unassembled WGS sequence"/>
</dbReference>
<keyword evidence="1" id="KW-0255">Endonuclease</keyword>
<keyword evidence="1" id="KW-0540">Nuclease</keyword>
<comment type="function">
    <text evidence="1">Single strand-specific metallo-endoribonuclease involved in late-stage 70S ribosome quality control and in maturation of the 3' terminus of the 16S rRNA.</text>
</comment>
<evidence type="ECO:0000256" key="1">
    <source>
        <dbReference type="HAMAP-Rule" id="MF_00009"/>
    </source>
</evidence>
<sequence>MHRIRITPEAEIDQLEQVSELITRCAQKALEMENAPEHSFVDVTIVDNETIRTLNRENRGKDAVTDVLSFPMLEFYNGEWPEDVDMERDPGDNSLFLGDMILNYDRAVEQAKEYGHSVERECGFLTVHSMMHLLGYDHERSEEERQLQRKQEEAVLESLGLRRDTDQFEK</sequence>
<dbReference type="Pfam" id="PF02130">
    <property type="entry name" value="YbeY"/>
    <property type="match status" value="1"/>
</dbReference>
<dbReference type="PANTHER" id="PTHR46986:SF1">
    <property type="entry name" value="ENDORIBONUCLEASE YBEY, CHLOROPLASTIC"/>
    <property type="match status" value="1"/>
</dbReference>
<dbReference type="EMBL" id="JAHLQI010000005">
    <property type="protein sequence ID" value="MBU5490908.1"/>
    <property type="molecule type" value="Genomic_DNA"/>
</dbReference>
<keyword evidence="1" id="KW-0378">Hydrolase</keyword>
<keyword evidence="1" id="KW-0690">Ribosome biogenesis</keyword>
<dbReference type="NCBIfam" id="TIGR00043">
    <property type="entry name" value="rRNA maturation RNase YbeY"/>
    <property type="match status" value="1"/>
</dbReference>
<feature type="binding site" evidence="1">
    <location>
        <position position="138"/>
    </location>
    <ligand>
        <name>Zn(2+)</name>
        <dbReference type="ChEBI" id="CHEBI:29105"/>
        <note>catalytic</note>
    </ligand>
</feature>
<organism evidence="2 3">
    <name type="scientific">Butyricicoccus intestinisimiae</name>
    <dbReference type="NCBI Taxonomy" id="2841509"/>
    <lineage>
        <taxon>Bacteria</taxon>
        <taxon>Bacillati</taxon>
        <taxon>Bacillota</taxon>
        <taxon>Clostridia</taxon>
        <taxon>Eubacteriales</taxon>
        <taxon>Butyricicoccaceae</taxon>
        <taxon>Butyricicoccus</taxon>
    </lineage>
</organism>
<comment type="cofactor">
    <cofactor evidence="1">
        <name>Zn(2+)</name>
        <dbReference type="ChEBI" id="CHEBI:29105"/>
    </cofactor>
    <text evidence="1">Binds 1 zinc ion.</text>
</comment>
<name>A0ABS6ET88_9FIRM</name>
<dbReference type="EC" id="3.1.-.-" evidence="1"/>
<keyword evidence="1" id="KW-0963">Cytoplasm</keyword>
<feature type="binding site" evidence="1">
    <location>
        <position position="128"/>
    </location>
    <ligand>
        <name>Zn(2+)</name>
        <dbReference type="ChEBI" id="CHEBI:29105"/>
        <note>catalytic</note>
    </ligand>
</feature>
<evidence type="ECO:0000313" key="3">
    <source>
        <dbReference type="Proteomes" id="UP000783588"/>
    </source>
</evidence>
<dbReference type="InterPro" id="IPR002036">
    <property type="entry name" value="YbeY"/>
</dbReference>
<keyword evidence="1" id="KW-0479">Metal-binding</keyword>
<protein>
    <recommendedName>
        <fullName evidence="1">Endoribonuclease YbeY</fullName>
        <ecNumber evidence="1">3.1.-.-</ecNumber>
    </recommendedName>
</protein>
<dbReference type="HAMAP" id="MF_00009">
    <property type="entry name" value="Endoribonucl_YbeY"/>
    <property type="match status" value="1"/>
</dbReference>
<comment type="subcellular location">
    <subcellularLocation>
        <location evidence="1">Cytoplasm</location>
    </subcellularLocation>
</comment>
<reference evidence="2 3" key="1">
    <citation type="submission" date="2021-06" db="EMBL/GenBank/DDBJ databases">
        <authorList>
            <person name="Sun Q."/>
            <person name="Li D."/>
        </authorList>
    </citation>
    <scope>NUCLEOTIDE SEQUENCE [LARGE SCALE GENOMIC DNA]</scope>
    <source>
        <strain evidence="2 3">MSJd-7</strain>
    </source>
</reference>
<dbReference type="RefSeq" id="WP_216470622.1">
    <property type="nucleotide sequence ID" value="NZ_JAHLQI010000005.1"/>
</dbReference>
<evidence type="ECO:0000313" key="2">
    <source>
        <dbReference type="EMBL" id="MBU5490908.1"/>
    </source>
</evidence>
<accession>A0ABS6ET88</accession>
<keyword evidence="1" id="KW-0698">rRNA processing</keyword>
<proteinExistence type="inferred from homology"/>